<organism evidence="1 2">
    <name type="scientific">Vigna unguiculata</name>
    <name type="common">Cowpea</name>
    <dbReference type="NCBI Taxonomy" id="3917"/>
    <lineage>
        <taxon>Eukaryota</taxon>
        <taxon>Viridiplantae</taxon>
        <taxon>Streptophyta</taxon>
        <taxon>Embryophyta</taxon>
        <taxon>Tracheophyta</taxon>
        <taxon>Spermatophyta</taxon>
        <taxon>Magnoliopsida</taxon>
        <taxon>eudicotyledons</taxon>
        <taxon>Gunneridae</taxon>
        <taxon>Pentapetalae</taxon>
        <taxon>rosids</taxon>
        <taxon>fabids</taxon>
        <taxon>Fabales</taxon>
        <taxon>Fabaceae</taxon>
        <taxon>Papilionoideae</taxon>
        <taxon>50 kb inversion clade</taxon>
        <taxon>NPAAA clade</taxon>
        <taxon>indigoferoid/millettioid clade</taxon>
        <taxon>Phaseoleae</taxon>
        <taxon>Vigna</taxon>
    </lineage>
</organism>
<sequence>MGAYKYLNNYAANLAQAKEFLLKRQGSLAQAKRFCLSEIENREHFEFSLKLAHLAQARGLRSGEHSKPKGASYCHSRLGESSSLRRELLVWAKNSPLRRA</sequence>
<dbReference type="Proteomes" id="UP000501690">
    <property type="component" value="Linkage Group LG7"/>
</dbReference>
<accession>A0A4D6MES1</accession>
<keyword evidence="2" id="KW-1185">Reference proteome</keyword>
<gene>
    <name evidence="1" type="ORF">DEO72_LG7g239</name>
</gene>
<name>A0A4D6MES1_VIGUN</name>
<evidence type="ECO:0000313" key="1">
    <source>
        <dbReference type="EMBL" id="QCD98961.1"/>
    </source>
</evidence>
<dbReference type="EMBL" id="CP039351">
    <property type="protein sequence ID" value="QCD98961.1"/>
    <property type="molecule type" value="Genomic_DNA"/>
</dbReference>
<dbReference type="AlphaFoldDB" id="A0A4D6MES1"/>
<reference evidence="1 2" key="1">
    <citation type="submission" date="2019-04" db="EMBL/GenBank/DDBJ databases">
        <title>An improved genome assembly and genetic linkage map for asparagus bean, Vigna unguiculata ssp. sesquipedialis.</title>
        <authorList>
            <person name="Xia Q."/>
            <person name="Zhang R."/>
            <person name="Dong Y."/>
        </authorList>
    </citation>
    <scope>NUCLEOTIDE SEQUENCE [LARGE SCALE GENOMIC DNA]</scope>
    <source>
        <tissue evidence="1">Leaf</tissue>
    </source>
</reference>
<protein>
    <submittedName>
        <fullName evidence="1">Uncharacterized protein</fullName>
    </submittedName>
</protein>
<evidence type="ECO:0000313" key="2">
    <source>
        <dbReference type="Proteomes" id="UP000501690"/>
    </source>
</evidence>
<proteinExistence type="predicted"/>